<protein>
    <submittedName>
        <fullName evidence="1">Acyl-CoA dehydrogenase</fullName>
    </submittedName>
</protein>
<dbReference type="EMBL" id="UGFC01000006">
    <property type="protein sequence ID" value="STM15952.1"/>
    <property type="molecule type" value="Genomic_DNA"/>
</dbReference>
<dbReference type="Proteomes" id="UP000254174">
    <property type="component" value="Unassembled WGS sequence"/>
</dbReference>
<proteinExistence type="predicted"/>
<dbReference type="AlphaFoldDB" id="A0A377D4U3"/>
<evidence type="ECO:0000313" key="1">
    <source>
        <dbReference type="EMBL" id="STM15952.1"/>
    </source>
</evidence>
<name>A0A377D4U3_ECOLX</name>
<dbReference type="GO" id="GO:0016627">
    <property type="term" value="F:oxidoreductase activity, acting on the CH-CH group of donors"/>
    <property type="evidence" value="ECO:0007669"/>
    <property type="project" value="InterPro"/>
</dbReference>
<dbReference type="InterPro" id="IPR036250">
    <property type="entry name" value="AcylCo_DH-like_C"/>
</dbReference>
<reference evidence="1 2" key="1">
    <citation type="submission" date="2018-06" db="EMBL/GenBank/DDBJ databases">
        <authorList>
            <consortium name="Pathogen Informatics"/>
            <person name="Doyle S."/>
        </authorList>
    </citation>
    <scope>NUCLEOTIDE SEQUENCE [LARGE SCALE GENOMIC DNA]</scope>
    <source>
        <strain evidence="1 2">NCTC7922</strain>
    </source>
</reference>
<dbReference type="SUPFAM" id="SSF47203">
    <property type="entry name" value="Acyl-CoA dehydrogenase C-terminal domain-like"/>
    <property type="match status" value="1"/>
</dbReference>
<organism evidence="1 2">
    <name type="scientific">Escherichia coli</name>
    <dbReference type="NCBI Taxonomy" id="562"/>
    <lineage>
        <taxon>Bacteria</taxon>
        <taxon>Pseudomonadati</taxon>
        <taxon>Pseudomonadota</taxon>
        <taxon>Gammaproteobacteria</taxon>
        <taxon>Enterobacterales</taxon>
        <taxon>Enterobacteriaceae</taxon>
        <taxon>Escherichia</taxon>
    </lineage>
</organism>
<gene>
    <name evidence="1" type="ORF">NCTC7922_02366</name>
</gene>
<sequence length="53" mass="6322">MMRFKSWAVWAIPMRRASLAFWRDVRCERIGGGTDEIMIYVAGRQILKDYQNK</sequence>
<evidence type="ECO:0000313" key="2">
    <source>
        <dbReference type="Proteomes" id="UP000254174"/>
    </source>
</evidence>
<accession>A0A377D4U3</accession>